<dbReference type="AlphaFoldDB" id="A0A2Z4W1H4"/>
<dbReference type="InterPro" id="IPR010359">
    <property type="entry name" value="IrrE_HExxH"/>
</dbReference>
<dbReference type="EMBL" id="QZFR01000002">
    <property type="protein sequence ID" value="RXV75534.1"/>
    <property type="molecule type" value="Genomic_DNA"/>
</dbReference>
<keyword evidence="6" id="KW-1185">Reference proteome</keyword>
<dbReference type="Proteomes" id="UP000289316">
    <property type="component" value="Unassembled WGS sequence"/>
</dbReference>
<dbReference type="Pfam" id="PF06114">
    <property type="entry name" value="Peptidase_M78"/>
    <property type="match status" value="1"/>
</dbReference>
<dbReference type="EMBL" id="CP023566">
    <property type="protein sequence ID" value="AWZ41299.1"/>
    <property type="molecule type" value="Genomic_DNA"/>
</dbReference>
<evidence type="ECO:0000313" key="8">
    <source>
        <dbReference type="Proteomes" id="UP000289316"/>
    </source>
</evidence>
<dbReference type="Proteomes" id="UP000250153">
    <property type="component" value="Chromosome"/>
</dbReference>
<gene>
    <name evidence="3" type="ORF">CPQ89_09825</name>
    <name evidence="2" type="ORF">CPS94_01630</name>
    <name evidence="5" type="ORF">D6C19_00660</name>
    <name evidence="4" type="ORF">FEE40_10445</name>
</gene>
<dbReference type="Proteomes" id="UP000250143">
    <property type="component" value="Chromosome"/>
</dbReference>
<dbReference type="EMBL" id="CP023565">
    <property type="protein sequence ID" value="AWZ37707.1"/>
    <property type="molecule type" value="Genomic_DNA"/>
</dbReference>
<evidence type="ECO:0000313" key="2">
    <source>
        <dbReference type="EMBL" id="AWZ37707.1"/>
    </source>
</evidence>
<dbReference type="Gene3D" id="1.10.10.2910">
    <property type="match status" value="1"/>
</dbReference>
<dbReference type="Proteomes" id="UP000463931">
    <property type="component" value="Chromosome"/>
</dbReference>
<reference evidence="4 9" key="3">
    <citation type="journal article" date="2019" name="Nat. Med.">
        <title>Preventing dysbiosis of the neonatal mouse intestinal microbiome protects against late-onset sepsis.</title>
        <authorList>
            <person name="Singer J.R."/>
            <person name="Blosser E.G."/>
            <person name="Zindl C.L."/>
            <person name="Silberger D.J."/>
            <person name="Conlan S."/>
            <person name="Laufer V.A."/>
            <person name="DiToro D."/>
            <person name="Deming C."/>
            <person name="Kumar R."/>
            <person name="Morrow C.D."/>
            <person name="Segre J.A."/>
            <person name="Gray M.J."/>
            <person name="Randolph D.A."/>
            <person name="Weaver C.T."/>
        </authorList>
    </citation>
    <scope>NUCLEOTIDE SEQUENCE [LARGE SCALE GENOMIC DNA]</scope>
    <source>
        <strain evidence="4 9">V10</strain>
    </source>
</reference>
<feature type="domain" description="IrrE N-terminal-like" evidence="1">
    <location>
        <begin position="32"/>
        <end position="84"/>
    </location>
</feature>
<accession>A0A2Z4W1H4</accession>
<evidence type="ECO:0000313" key="3">
    <source>
        <dbReference type="EMBL" id="AWZ41299.1"/>
    </source>
</evidence>
<dbReference type="EMBL" id="CP040852">
    <property type="protein sequence ID" value="QIA90542.1"/>
    <property type="molecule type" value="Genomic_DNA"/>
</dbReference>
<dbReference type="RefSeq" id="WP_112195549.1">
    <property type="nucleotide sequence ID" value="NZ_CP023565.1"/>
</dbReference>
<evidence type="ECO:0000313" key="4">
    <source>
        <dbReference type="EMBL" id="QIA90542.1"/>
    </source>
</evidence>
<sequence length="136" mass="15902">MYRRVQDLIDNLHVIIKYSSELEADGAYLPKLNWIIINSKLDEHAQFETLLHELGHACQHHDCIELYNATIASHSKFEYEADKFMISELVEAYISANDIDITQINYVNFILDNDLDSSYIPVLQKVLYTKSRNMNY</sequence>
<dbReference type="KEGG" id="lmur:CPS94_01630"/>
<evidence type="ECO:0000259" key="1">
    <source>
        <dbReference type="Pfam" id="PF06114"/>
    </source>
</evidence>
<dbReference type="OrthoDB" id="2243168at2"/>
<dbReference type="GeneID" id="48465820"/>
<reference evidence="5 8" key="2">
    <citation type="submission" date="2018-09" db="EMBL/GenBank/DDBJ databases">
        <title>Murine metabolic-syndrome-specific gut microbial biobank.</title>
        <authorList>
            <person name="Liu C."/>
        </authorList>
    </citation>
    <scope>NUCLEOTIDE SEQUENCE [LARGE SCALE GENOMIC DNA]</scope>
    <source>
        <strain evidence="5 8">C-30</strain>
    </source>
</reference>
<protein>
    <submittedName>
        <fullName evidence="5">ImmA/IrrE family metallo-endopeptidase</fullName>
    </submittedName>
</protein>
<evidence type="ECO:0000313" key="6">
    <source>
        <dbReference type="Proteomes" id="UP000250143"/>
    </source>
</evidence>
<evidence type="ECO:0000313" key="7">
    <source>
        <dbReference type="Proteomes" id="UP000250153"/>
    </source>
</evidence>
<evidence type="ECO:0000313" key="9">
    <source>
        <dbReference type="Proteomes" id="UP000463931"/>
    </source>
</evidence>
<organism evidence="5 8">
    <name type="scientific">Ligilactobacillus murinus</name>
    <dbReference type="NCBI Taxonomy" id="1622"/>
    <lineage>
        <taxon>Bacteria</taxon>
        <taxon>Bacillati</taxon>
        <taxon>Bacillota</taxon>
        <taxon>Bacilli</taxon>
        <taxon>Lactobacillales</taxon>
        <taxon>Lactobacillaceae</taxon>
        <taxon>Ligilactobacillus</taxon>
    </lineage>
</organism>
<reference evidence="6 7" key="1">
    <citation type="submission" date="2017-09" db="EMBL/GenBank/DDBJ databases">
        <title>Predominant Lactobacillus spp. isolated from feces of mice subjected to short-term calorie restriction.</title>
        <authorList>
            <person name="Zhang C."/>
            <person name="Zhao L."/>
            <person name="Pan F."/>
        </authorList>
    </citation>
    <scope>NUCLEOTIDE SEQUENCE [LARGE SCALE GENOMIC DNA]</scope>
    <source>
        <strain evidence="3 6">CR141</strain>
        <strain evidence="2 7">CR147</strain>
    </source>
</reference>
<name>A0A2Z4W1H4_9LACO</name>
<proteinExistence type="predicted"/>
<evidence type="ECO:0000313" key="5">
    <source>
        <dbReference type="EMBL" id="RXV75534.1"/>
    </source>
</evidence>